<accession>A0A830GCS6</accession>
<dbReference type="PANTHER" id="PTHR43471:SF3">
    <property type="entry name" value="ABC TRANSPORTER PERMEASE PROTEIN NATB"/>
    <property type="match status" value="1"/>
</dbReference>
<protein>
    <submittedName>
        <fullName evidence="3">ABC transporter permease</fullName>
    </submittedName>
</protein>
<feature type="region of interest" description="Disordered" evidence="1">
    <location>
        <begin position="153"/>
        <end position="224"/>
    </location>
</feature>
<feature type="transmembrane region" description="Helical" evidence="2">
    <location>
        <begin position="310"/>
        <end position="330"/>
    </location>
</feature>
<dbReference type="RefSeq" id="WP_188878741.1">
    <property type="nucleotide sequence ID" value="NZ_BMOQ01000005.1"/>
</dbReference>
<reference evidence="3 4" key="1">
    <citation type="journal article" date="2019" name="Int. J. Syst. Evol. Microbiol.">
        <title>The Global Catalogue of Microorganisms (GCM) 10K type strain sequencing project: providing services to taxonomists for standard genome sequencing and annotation.</title>
        <authorList>
            <consortium name="The Broad Institute Genomics Platform"/>
            <consortium name="The Broad Institute Genome Sequencing Center for Infectious Disease"/>
            <person name="Wu L."/>
            <person name="Ma J."/>
        </authorList>
    </citation>
    <scope>NUCLEOTIDE SEQUENCE [LARGE SCALE GENOMIC DNA]</scope>
    <source>
        <strain evidence="3 4">JCM 16331</strain>
    </source>
</reference>
<dbReference type="EMBL" id="BMOQ01000005">
    <property type="protein sequence ID" value="GGN18953.1"/>
    <property type="molecule type" value="Genomic_DNA"/>
</dbReference>
<evidence type="ECO:0000256" key="2">
    <source>
        <dbReference type="SAM" id="Phobius"/>
    </source>
</evidence>
<keyword evidence="2" id="KW-0472">Membrane</keyword>
<feature type="transmembrane region" description="Helical" evidence="2">
    <location>
        <begin position="438"/>
        <end position="461"/>
    </location>
</feature>
<proteinExistence type="predicted"/>
<dbReference type="AlphaFoldDB" id="A0A830GCS6"/>
<feature type="transmembrane region" description="Helical" evidence="2">
    <location>
        <begin position="504"/>
        <end position="525"/>
    </location>
</feature>
<evidence type="ECO:0000256" key="1">
    <source>
        <dbReference type="SAM" id="MobiDB-lite"/>
    </source>
</evidence>
<keyword evidence="2" id="KW-1133">Transmembrane helix</keyword>
<dbReference type="Proteomes" id="UP000608850">
    <property type="component" value="Unassembled WGS sequence"/>
</dbReference>
<feature type="compositionally biased region" description="Low complexity" evidence="1">
    <location>
        <begin position="159"/>
        <end position="170"/>
    </location>
</feature>
<feature type="transmembrane region" description="Helical" evidence="2">
    <location>
        <begin position="387"/>
        <end position="409"/>
    </location>
</feature>
<keyword evidence="4" id="KW-1185">Reference proteome</keyword>
<organism evidence="3 4">
    <name type="scientific">Halarchaeum nitratireducens</name>
    <dbReference type="NCBI Taxonomy" id="489913"/>
    <lineage>
        <taxon>Archaea</taxon>
        <taxon>Methanobacteriati</taxon>
        <taxon>Methanobacteriota</taxon>
        <taxon>Stenosarchaea group</taxon>
        <taxon>Halobacteria</taxon>
        <taxon>Halobacteriales</taxon>
        <taxon>Halobacteriaceae</taxon>
    </lineage>
</organism>
<feature type="transmembrane region" description="Helical" evidence="2">
    <location>
        <begin position="286"/>
        <end position="304"/>
    </location>
</feature>
<feature type="transmembrane region" description="Helical" evidence="2">
    <location>
        <begin position="337"/>
        <end position="358"/>
    </location>
</feature>
<keyword evidence="2" id="KW-0812">Transmembrane</keyword>
<name>A0A830GCS6_9EURY</name>
<gene>
    <name evidence="3" type="ORF">GCM10009021_20030</name>
</gene>
<feature type="transmembrane region" description="Helical" evidence="2">
    <location>
        <begin position="237"/>
        <end position="256"/>
    </location>
</feature>
<feature type="transmembrane region" description="Helical" evidence="2">
    <location>
        <begin position="467"/>
        <end position="492"/>
    </location>
</feature>
<evidence type="ECO:0000313" key="4">
    <source>
        <dbReference type="Proteomes" id="UP000608850"/>
    </source>
</evidence>
<comment type="caution">
    <text evidence="3">The sequence shown here is derived from an EMBL/GenBank/DDBJ whole genome shotgun (WGS) entry which is preliminary data.</text>
</comment>
<sequence length="601" mass="60696">MSPRRVLRIARWEAGRNAGTIDRRTAILLACTLLVVALVAPALVLSAPTPGQGVYRVAVDDANPYRAPVALNDRLSAVPPGANAVERGRADVAVVGTSGFVVADSAKGRAALAALRSATEAYNDRLMATENDVAAAFPVTVDVSYVERGTRVAGGSGGSAAIDADDGAGARTDDGGTTVGGGTTADSGATTGDGTGTTTAVGGGASAGTAGPSVSGDASAPANTPGGLTPPFPLESLLLAFVFVLPLNVVIQSYGSSVLDERVDRRGEPLLVSPATRADIVAGKTLPYLAAAALVTVPIAYAVGAGVASVLAVLPLAALFLGVTFLGALFARSYKELTFVTVTVTVVLMAYAFVPAVFTEVHPIAAISPLSVVVRDIRGDPFQLGGFLLATVPVATAAVVCYGLGLGVYREEDLFTQKRLPAKALDALAAPLTSVRRVGLLTVALVPFVLIAELFAVASLFVAPPDLAVPIVLVLVAVIEEVAKSVHVYAGFTNARFERATRAALALGVASGVGFFLGEKLLLLTRLVGLSDLTVGGAAFGNAELGAGSLALLAAPLVLHAVTASVSALGARRSARGYAIALAGAVLLHLGYNYTVVTTVG</sequence>
<feature type="compositionally biased region" description="Gly residues" evidence="1">
    <location>
        <begin position="191"/>
        <end position="206"/>
    </location>
</feature>
<dbReference type="OrthoDB" id="106980at2157"/>
<dbReference type="PANTHER" id="PTHR43471">
    <property type="entry name" value="ABC TRANSPORTER PERMEASE"/>
    <property type="match status" value="1"/>
</dbReference>
<feature type="transmembrane region" description="Helical" evidence="2">
    <location>
        <begin position="545"/>
        <end position="566"/>
    </location>
</feature>
<feature type="transmembrane region" description="Helical" evidence="2">
    <location>
        <begin position="578"/>
        <end position="597"/>
    </location>
</feature>
<evidence type="ECO:0000313" key="3">
    <source>
        <dbReference type="EMBL" id="GGN18953.1"/>
    </source>
</evidence>